<dbReference type="EMBL" id="BLXT01004116">
    <property type="protein sequence ID" value="GFO09722.1"/>
    <property type="molecule type" value="Genomic_DNA"/>
</dbReference>
<dbReference type="Proteomes" id="UP000735302">
    <property type="component" value="Unassembled WGS sequence"/>
</dbReference>
<reference evidence="2 3" key="1">
    <citation type="journal article" date="2021" name="Elife">
        <title>Chloroplast acquisition without the gene transfer in kleptoplastic sea slugs, Plakobranchus ocellatus.</title>
        <authorList>
            <person name="Maeda T."/>
            <person name="Takahashi S."/>
            <person name="Yoshida T."/>
            <person name="Shimamura S."/>
            <person name="Takaki Y."/>
            <person name="Nagai Y."/>
            <person name="Toyoda A."/>
            <person name="Suzuki Y."/>
            <person name="Arimoto A."/>
            <person name="Ishii H."/>
            <person name="Satoh N."/>
            <person name="Nishiyama T."/>
            <person name="Hasebe M."/>
            <person name="Maruyama T."/>
            <person name="Minagawa J."/>
            <person name="Obokata J."/>
            <person name="Shigenobu S."/>
        </authorList>
    </citation>
    <scope>NUCLEOTIDE SEQUENCE [LARGE SCALE GENOMIC DNA]</scope>
</reference>
<name>A0AAV4AS13_9GAST</name>
<organism evidence="2 3">
    <name type="scientific">Plakobranchus ocellatus</name>
    <dbReference type="NCBI Taxonomy" id="259542"/>
    <lineage>
        <taxon>Eukaryota</taxon>
        <taxon>Metazoa</taxon>
        <taxon>Spiralia</taxon>
        <taxon>Lophotrochozoa</taxon>
        <taxon>Mollusca</taxon>
        <taxon>Gastropoda</taxon>
        <taxon>Heterobranchia</taxon>
        <taxon>Euthyneura</taxon>
        <taxon>Panpulmonata</taxon>
        <taxon>Sacoglossa</taxon>
        <taxon>Placobranchoidea</taxon>
        <taxon>Plakobranchidae</taxon>
        <taxon>Plakobranchus</taxon>
    </lineage>
</organism>
<accession>A0AAV4AS13</accession>
<evidence type="ECO:0000313" key="3">
    <source>
        <dbReference type="Proteomes" id="UP000735302"/>
    </source>
</evidence>
<proteinExistence type="predicted"/>
<sequence>MCRLCGEQEETVFRLCSTVGNWSMNAPRDGRSSPWAISSGGRMGLPCPRCENNAEVSPAAPASQAVNGRPGFSASLRKRAATTSPK</sequence>
<evidence type="ECO:0000313" key="2">
    <source>
        <dbReference type="EMBL" id="GFO09722.1"/>
    </source>
</evidence>
<comment type="caution">
    <text evidence="2">The sequence shown here is derived from an EMBL/GenBank/DDBJ whole genome shotgun (WGS) entry which is preliminary data.</text>
</comment>
<gene>
    <name evidence="2" type="ORF">PoB_003622700</name>
</gene>
<protein>
    <submittedName>
        <fullName evidence="2">Uncharacterized protein</fullName>
    </submittedName>
</protein>
<evidence type="ECO:0000256" key="1">
    <source>
        <dbReference type="SAM" id="MobiDB-lite"/>
    </source>
</evidence>
<dbReference type="AlphaFoldDB" id="A0AAV4AS13"/>
<keyword evidence="3" id="KW-1185">Reference proteome</keyword>
<feature type="region of interest" description="Disordered" evidence="1">
    <location>
        <begin position="55"/>
        <end position="86"/>
    </location>
</feature>